<dbReference type="PANTHER" id="PTHR46033:SF8">
    <property type="entry name" value="PROTEIN MAINTENANCE OF MERISTEMS-LIKE"/>
    <property type="match status" value="1"/>
</dbReference>
<protein>
    <recommendedName>
        <fullName evidence="1">Aminotransferase-like plant mobile domain-containing protein</fullName>
    </recommendedName>
</protein>
<dbReference type="InterPro" id="IPR019557">
    <property type="entry name" value="AminoTfrase-like_pln_mobile"/>
</dbReference>
<feature type="domain" description="Aminotransferase-like plant mobile" evidence="1">
    <location>
        <begin position="68"/>
        <end position="107"/>
    </location>
</feature>
<dbReference type="PANTHER" id="PTHR46033">
    <property type="entry name" value="PROTEIN MAIN-LIKE 2"/>
    <property type="match status" value="1"/>
</dbReference>
<keyword evidence="3" id="KW-1185">Reference proteome</keyword>
<proteinExistence type="predicted"/>
<comment type="caution">
    <text evidence="2">The sequence shown here is derived from an EMBL/GenBank/DDBJ whole genome shotgun (WGS) entry which is preliminary data.</text>
</comment>
<evidence type="ECO:0000259" key="1">
    <source>
        <dbReference type="Pfam" id="PF10536"/>
    </source>
</evidence>
<dbReference type="OrthoDB" id="10070917at2759"/>
<gene>
    <name evidence="2" type="ORF">CEURO_LOCUS15625</name>
</gene>
<evidence type="ECO:0000313" key="3">
    <source>
        <dbReference type="Proteomes" id="UP001152484"/>
    </source>
</evidence>
<organism evidence="2 3">
    <name type="scientific">Cuscuta europaea</name>
    <name type="common">European dodder</name>
    <dbReference type="NCBI Taxonomy" id="41803"/>
    <lineage>
        <taxon>Eukaryota</taxon>
        <taxon>Viridiplantae</taxon>
        <taxon>Streptophyta</taxon>
        <taxon>Embryophyta</taxon>
        <taxon>Tracheophyta</taxon>
        <taxon>Spermatophyta</taxon>
        <taxon>Magnoliopsida</taxon>
        <taxon>eudicotyledons</taxon>
        <taxon>Gunneridae</taxon>
        <taxon>Pentapetalae</taxon>
        <taxon>asterids</taxon>
        <taxon>lamiids</taxon>
        <taxon>Solanales</taxon>
        <taxon>Convolvulaceae</taxon>
        <taxon>Cuscuteae</taxon>
        <taxon>Cuscuta</taxon>
        <taxon>Cuscuta subgen. Cuscuta</taxon>
    </lineage>
</organism>
<dbReference type="InterPro" id="IPR044824">
    <property type="entry name" value="MAIN-like"/>
</dbReference>
<evidence type="ECO:0000313" key="2">
    <source>
        <dbReference type="EMBL" id="CAH9101982.1"/>
    </source>
</evidence>
<accession>A0A9P0ZJ48</accession>
<dbReference type="GO" id="GO:0010073">
    <property type="term" value="P:meristem maintenance"/>
    <property type="evidence" value="ECO:0007669"/>
    <property type="project" value="InterPro"/>
</dbReference>
<dbReference type="AlphaFoldDB" id="A0A9P0ZJ48"/>
<sequence length="113" mass="12787">MEVLADPNPVDPSVLTLQATHRTEDVWRGLDVQIDRCREHLHSLSHVQVDERVLAYVRAASFFGLHRLVATVPLDKALVIALLEHWRQETHTFHLPVGEVTVTLGDVRCGCFD</sequence>
<reference evidence="2" key="1">
    <citation type="submission" date="2022-07" db="EMBL/GenBank/DDBJ databases">
        <authorList>
            <person name="Macas J."/>
            <person name="Novak P."/>
            <person name="Neumann P."/>
        </authorList>
    </citation>
    <scope>NUCLEOTIDE SEQUENCE</scope>
</reference>
<dbReference type="Pfam" id="PF10536">
    <property type="entry name" value="PMD"/>
    <property type="match status" value="1"/>
</dbReference>
<dbReference type="EMBL" id="CAMAPE010000038">
    <property type="protein sequence ID" value="CAH9101982.1"/>
    <property type="molecule type" value="Genomic_DNA"/>
</dbReference>
<name>A0A9P0ZJ48_CUSEU</name>
<dbReference type="Proteomes" id="UP001152484">
    <property type="component" value="Unassembled WGS sequence"/>
</dbReference>